<evidence type="ECO:0000313" key="1">
    <source>
        <dbReference type="EMBL" id="EHM13811.1"/>
    </source>
</evidence>
<dbReference type="EMBL" id="CM001376">
    <property type="protein sequence ID" value="EHM13811.1"/>
    <property type="molecule type" value="Genomic_DNA"/>
</dbReference>
<gene>
    <name evidence="1" type="ORF">JonanDRAFT_1447</name>
</gene>
<dbReference type="AlphaFoldDB" id="H0UIR6"/>
<name>H0UIR6_9BACT</name>
<dbReference type="RefSeq" id="WP_008523367.1">
    <property type="nucleotide sequence ID" value="NZ_CM001376.1"/>
</dbReference>
<dbReference type="GO" id="GO:0070004">
    <property type="term" value="F:cysteine-type exopeptidase activity"/>
    <property type="evidence" value="ECO:0007669"/>
    <property type="project" value="InterPro"/>
</dbReference>
<dbReference type="Pfam" id="PF03577">
    <property type="entry name" value="Peptidase_C69"/>
    <property type="match status" value="1"/>
</dbReference>
<dbReference type="OrthoDB" id="9146811at2"/>
<organism evidence="1 2">
    <name type="scientific">Jonquetella anthropi DSM 22815</name>
    <dbReference type="NCBI Taxonomy" id="885272"/>
    <lineage>
        <taxon>Bacteria</taxon>
        <taxon>Thermotogati</taxon>
        <taxon>Synergistota</taxon>
        <taxon>Synergistia</taxon>
        <taxon>Synergistales</taxon>
        <taxon>Dethiosulfovibrionaceae</taxon>
        <taxon>Jonquetella</taxon>
    </lineage>
</organism>
<dbReference type="InterPro" id="IPR005322">
    <property type="entry name" value="Peptidase_C69"/>
</dbReference>
<dbReference type="STRING" id="885272.JonanDRAFT_1447"/>
<dbReference type="eggNOG" id="COG4690">
    <property type="taxonomic scope" value="Bacteria"/>
</dbReference>
<reference evidence="1 2" key="1">
    <citation type="submission" date="2011-11" db="EMBL/GenBank/DDBJ databases">
        <title>The Noncontiguous Finished genome of Jonquetella anthropi DSM 22815.</title>
        <authorList>
            <consortium name="US DOE Joint Genome Institute (JGI-PGF)"/>
            <person name="Lucas S."/>
            <person name="Copeland A."/>
            <person name="Lapidus A."/>
            <person name="Glavina del Rio T."/>
            <person name="Dalin E."/>
            <person name="Tice H."/>
            <person name="Bruce D."/>
            <person name="Goodwin L."/>
            <person name="Pitluck S."/>
            <person name="Peters L."/>
            <person name="Mikhailova N."/>
            <person name="Held B."/>
            <person name="Kyrpides N."/>
            <person name="Mavromatis K."/>
            <person name="Ivanova N."/>
            <person name="Markowitz V."/>
            <person name="Cheng J.-F."/>
            <person name="Hugenholtz P."/>
            <person name="Woyke T."/>
            <person name="Wu D."/>
            <person name="Gronow S."/>
            <person name="Wellnitz S."/>
            <person name="Brambilla E."/>
            <person name="Klenk H.-P."/>
            <person name="Eisen J.A."/>
        </authorList>
    </citation>
    <scope>NUCLEOTIDE SEQUENCE [LARGE SCALE GENOMIC DNA]</scope>
    <source>
        <strain evidence="1 2">DSM 22815</strain>
    </source>
</reference>
<dbReference type="GO" id="GO:0006508">
    <property type="term" value="P:proteolysis"/>
    <property type="evidence" value="ECO:0007669"/>
    <property type="project" value="InterPro"/>
</dbReference>
<evidence type="ECO:0000313" key="2">
    <source>
        <dbReference type="Proteomes" id="UP000003806"/>
    </source>
</evidence>
<dbReference type="PANTHER" id="PTHR12994">
    <property type="entry name" value="SECERNIN"/>
    <property type="match status" value="1"/>
</dbReference>
<accession>H0UIR6</accession>
<protein>
    <submittedName>
        <fullName evidence="1">Dipeptidase</fullName>
    </submittedName>
</protein>
<dbReference type="GO" id="GO:0016805">
    <property type="term" value="F:dipeptidase activity"/>
    <property type="evidence" value="ECO:0007669"/>
    <property type="project" value="InterPro"/>
</dbReference>
<keyword evidence="2" id="KW-1185">Reference proteome</keyword>
<dbReference type="Proteomes" id="UP000003806">
    <property type="component" value="Chromosome"/>
</dbReference>
<dbReference type="Gene3D" id="3.60.60.10">
    <property type="entry name" value="Penicillin V Acylase, Chain A"/>
    <property type="match status" value="1"/>
</dbReference>
<sequence length="603" mass="65683">MSSIVALAVIGVLFLCARRGEACTTLLVGKKASANGRVIVGHNEDDPGRLVVRHGLVPARTYSGGARMICEEYAARPALTGTTPKIFWTEVRDEKGMSSADCFVNEWGVVLVSNSCAHSRKDDEPDLTGGGLAYGLRRALAEGARSARDGVELACRLLNQWGYRTPGRSYAVADAEEAWVLQVSMGKVYCAVRLDDHMAAVIPNHFTIQGGDLKDRPHFLSPDAISRAQARGWCPRGCGEEAFDFAAAYQDPGSVRVDGNTYRHRHAVAALTGRMPGADEKLPFAVTPNRPLTDRDVRTILQDHYEGTPDDLTIDFAGHSPHYTPRRRICTGGTVESWVVLPHANPHLTEIQIAQGRPCLSPYQTFDLLGELPPQLDPLDDPAAALDRHCQSDPSQLNDGAFWHKLFERQTLIDLLYSSAHQTVSEWRKKRQDELDASAEEARLDRCRLADQGDWEEAGRLSSSRAKRDAEETDRQMKALLAPFGPAQASFSPHEVDKSDPDCQLTVSFECGTSPFESSLRLGQSGSAPMTWASPLAGSLRQVGPTSWSVAFRAREATESAAPCAGGFWLAGHDVSGQPIAALGRLTVRPAQPRETFTGSCSL</sequence>
<dbReference type="HOGENOM" id="CLU_032043_0_0_0"/>
<dbReference type="PANTHER" id="PTHR12994:SF17">
    <property type="entry name" value="LD30995P"/>
    <property type="match status" value="1"/>
</dbReference>
<proteinExistence type="predicted"/>